<evidence type="ECO:0000313" key="3">
    <source>
        <dbReference type="Proteomes" id="UP000256941"/>
    </source>
</evidence>
<dbReference type="EMBL" id="QTUJ01000003">
    <property type="protein sequence ID" value="REF68331.1"/>
    <property type="molecule type" value="Genomic_DNA"/>
</dbReference>
<evidence type="ECO:0000313" key="1">
    <source>
        <dbReference type="EMBL" id="REF68331.1"/>
    </source>
</evidence>
<organism evidence="2 3">
    <name type="scientific">Paracoccus versutus</name>
    <name type="common">Thiobacillus versutus</name>
    <dbReference type="NCBI Taxonomy" id="34007"/>
    <lineage>
        <taxon>Bacteria</taxon>
        <taxon>Pseudomonadati</taxon>
        <taxon>Pseudomonadota</taxon>
        <taxon>Alphaproteobacteria</taxon>
        <taxon>Rhodobacterales</taxon>
        <taxon>Paracoccaceae</taxon>
        <taxon>Paracoccus</taxon>
    </lineage>
</organism>
<dbReference type="EMBL" id="QTUJ01000003">
    <property type="protein sequence ID" value="REF68403.1"/>
    <property type="molecule type" value="Genomic_DNA"/>
</dbReference>
<proteinExistence type="predicted"/>
<reference evidence="2 3" key="1">
    <citation type="submission" date="2018-08" db="EMBL/GenBank/DDBJ databases">
        <title>Genomic Encyclopedia of Archaeal and Bacterial Type Strains, Phase II (KMG-II): from individual species to whole genera.</title>
        <authorList>
            <person name="Goeker M."/>
        </authorList>
    </citation>
    <scope>NUCLEOTIDE SEQUENCE [LARGE SCALE GENOMIC DNA]</scope>
    <source>
        <strain evidence="2 3">DSM 17099</strain>
    </source>
</reference>
<evidence type="ECO:0000313" key="2">
    <source>
        <dbReference type="EMBL" id="REF68403.1"/>
    </source>
</evidence>
<name>A0A3D9XH58_PARVE</name>
<gene>
    <name evidence="1" type="ORF">BDD41_3370</name>
    <name evidence="2" type="ORF">BDD41_3446</name>
</gene>
<accession>A0A3D9XH58</accession>
<dbReference type="Proteomes" id="UP000256941">
    <property type="component" value="Unassembled WGS sequence"/>
</dbReference>
<protein>
    <submittedName>
        <fullName evidence="2">Uncharacterized protein</fullName>
    </submittedName>
</protein>
<comment type="caution">
    <text evidence="2">The sequence shown here is derived from an EMBL/GenBank/DDBJ whole genome shotgun (WGS) entry which is preliminary data.</text>
</comment>
<dbReference type="AlphaFoldDB" id="A0A3D9XH58"/>
<dbReference type="RefSeq" id="WP_072462925.1">
    <property type="nucleotide sequence ID" value="NZ_CP038197.1"/>
</dbReference>
<sequence length="120" mass="12516">MLETALLMLTLTADGDLRVTLSPAADAAECEIDRETVVGILTDAGQPPLVALCGQTALRLTPFVHGAGPAEETHRYRVELPSAGGYAITPLAEGEACTTKEHAEPAIYCTRSAQAVLPDG</sequence>